<dbReference type="EMBL" id="KZ293653">
    <property type="protein sequence ID" value="PBK94971.1"/>
    <property type="molecule type" value="Genomic_DNA"/>
</dbReference>
<accession>A0A2H3DIB8</accession>
<protein>
    <submittedName>
        <fullName evidence="1">Uncharacterized protein</fullName>
    </submittedName>
</protein>
<reference evidence="2" key="1">
    <citation type="journal article" date="2017" name="Nat. Ecol. Evol.">
        <title>Genome expansion and lineage-specific genetic innovations in the forest pathogenic fungi Armillaria.</title>
        <authorList>
            <person name="Sipos G."/>
            <person name="Prasanna A.N."/>
            <person name="Walter M.C."/>
            <person name="O'Connor E."/>
            <person name="Balint B."/>
            <person name="Krizsan K."/>
            <person name="Kiss B."/>
            <person name="Hess J."/>
            <person name="Varga T."/>
            <person name="Slot J."/>
            <person name="Riley R."/>
            <person name="Boka B."/>
            <person name="Rigling D."/>
            <person name="Barry K."/>
            <person name="Lee J."/>
            <person name="Mihaltcheva S."/>
            <person name="LaButti K."/>
            <person name="Lipzen A."/>
            <person name="Waldron R."/>
            <person name="Moloney N.M."/>
            <person name="Sperisen C."/>
            <person name="Kredics L."/>
            <person name="Vagvoelgyi C."/>
            <person name="Patrignani A."/>
            <person name="Fitzpatrick D."/>
            <person name="Nagy I."/>
            <person name="Doyle S."/>
            <person name="Anderson J.B."/>
            <person name="Grigoriev I.V."/>
            <person name="Gueldener U."/>
            <person name="Muensterkoetter M."/>
            <person name="Nagy L.G."/>
        </authorList>
    </citation>
    <scope>NUCLEOTIDE SEQUENCE [LARGE SCALE GENOMIC DNA]</scope>
    <source>
        <strain evidence="2">Ar21-2</strain>
    </source>
</reference>
<organism evidence="1 2">
    <name type="scientific">Armillaria gallica</name>
    <name type="common">Bulbous honey fungus</name>
    <name type="synonym">Armillaria bulbosa</name>
    <dbReference type="NCBI Taxonomy" id="47427"/>
    <lineage>
        <taxon>Eukaryota</taxon>
        <taxon>Fungi</taxon>
        <taxon>Dikarya</taxon>
        <taxon>Basidiomycota</taxon>
        <taxon>Agaricomycotina</taxon>
        <taxon>Agaricomycetes</taxon>
        <taxon>Agaricomycetidae</taxon>
        <taxon>Agaricales</taxon>
        <taxon>Marasmiineae</taxon>
        <taxon>Physalacriaceae</taxon>
        <taxon>Armillaria</taxon>
    </lineage>
</organism>
<keyword evidence="2" id="KW-1185">Reference proteome</keyword>
<dbReference type="AlphaFoldDB" id="A0A2H3DIB8"/>
<sequence>MLMNTEMTICHGRLPSSGLVSLFSQMTSVKKFFGGEEENNIKLSGNILVTFVDSIEEVPGSIKDRRLSYLDLNLAQNHAQQYWDASRYPRALAQAMLVMRSGQMPSVEAHISDISEDVGVTMTGWMRITGILFPSVFIEFAYIFNDIGDVDSDASMRTNDHRHDESGLKKRWVP</sequence>
<evidence type="ECO:0000313" key="2">
    <source>
        <dbReference type="Proteomes" id="UP000217790"/>
    </source>
</evidence>
<dbReference type="OrthoDB" id="10627101at2759"/>
<name>A0A2H3DIB8_ARMGA</name>
<dbReference type="InParanoid" id="A0A2H3DIB8"/>
<proteinExistence type="predicted"/>
<evidence type="ECO:0000313" key="1">
    <source>
        <dbReference type="EMBL" id="PBK94971.1"/>
    </source>
</evidence>
<dbReference type="Proteomes" id="UP000217790">
    <property type="component" value="Unassembled WGS sequence"/>
</dbReference>
<gene>
    <name evidence="1" type="ORF">ARMGADRAFT_1062488</name>
</gene>